<dbReference type="AlphaFoldDB" id="A0AAE3JPW1"/>
<dbReference type="EMBL" id="JAIRBC010000016">
    <property type="protein sequence ID" value="MCG2461461.1"/>
    <property type="molecule type" value="Genomic_DNA"/>
</dbReference>
<sequence>MPNNTEAVVDANKITDYLLSDTHEIGKHKAKFFKSFGFDENSPTIFEEALKTHAVEREIVNNNDSPFGTKYKLECDIETPDERNPCIVSVWIIENDMDEPRLITAYPAK</sequence>
<proteinExistence type="predicted"/>
<evidence type="ECO:0000259" key="1">
    <source>
        <dbReference type="Pfam" id="PF21814"/>
    </source>
</evidence>
<accession>A0AAE3JPW1</accession>
<evidence type="ECO:0000313" key="2">
    <source>
        <dbReference type="EMBL" id="MCG2461461.1"/>
    </source>
</evidence>
<feature type="domain" description="DUF6883" evidence="1">
    <location>
        <begin position="2"/>
        <end position="109"/>
    </location>
</feature>
<dbReference type="Pfam" id="PF21814">
    <property type="entry name" value="DUF6883"/>
    <property type="match status" value="1"/>
</dbReference>
<evidence type="ECO:0000313" key="3">
    <source>
        <dbReference type="Proteomes" id="UP001200642"/>
    </source>
</evidence>
<gene>
    <name evidence="2" type="ORF">K8352_11930</name>
</gene>
<reference evidence="2" key="1">
    <citation type="submission" date="2023-02" db="EMBL/GenBank/DDBJ databases">
        <title>Genome of Flavobacteriaceae gen. nov. sp. strain F89.</title>
        <authorList>
            <person name="Wang Y."/>
        </authorList>
    </citation>
    <scope>NUCLEOTIDE SEQUENCE</scope>
    <source>
        <strain evidence="2">F89</strain>
    </source>
</reference>
<keyword evidence="3" id="KW-1185">Reference proteome</keyword>
<name>A0AAE3JPW1_9FLAO</name>
<comment type="caution">
    <text evidence="2">The sequence shown here is derived from an EMBL/GenBank/DDBJ whole genome shotgun (WGS) entry which is preliminary data.</text>
</comment>
<dbReference type="Proteomes" id="UP001200642">
    <property type="component" value="Unassembled WGS sequence"/>
</dbReference>
<dbReference type="InterPro" id="IPR049250">
    <property type="entry name" value="DUF6883"/>
</dbReference>
<protein>
    <recommendedName>
        <fullName evidence="1">DUF6883 domain-containing protein</fullName>
    </recommendedName>
</protein>
<dbReference type="RefSeq" id="WP_317902604.1">
    <property type="nucleotide sequence ID" value="NZ_JAIRBC010000016.1"/>
</dbReference>
<organism evidence="2 3">
    <name type="scientific">Cerina litoralis</name>
    <dbReference type="NCBI Taxonomy" id="2874477"/>
    <lineage>
        <taxon>Bacteria</taxon>
        <taxon>Pseudomonadati</taxon>
        <taxon>Bacteroidota</taxon>
        <taxon>Flavobacteriia</taxon>
        <taxon>Flavobacteriales</taxon>
        <taxon>Flavobacteriaceae</taxon>
        <taxon>Cerina</taxon>
    </lineage>
</organism>